<evidence type="ECO:0000256" key="2">
    <source>
        <dbReference type="ARBA" id="ARBA00022490"/>
    </source>
</evidence>
<dbReference type="RefSeq" id="WP_148950612.1">
    <property type="nucleotide sequence ID" value="NZ_VTES01000005.1"/>
</dbReference>
<dbReference type="Gene3D" id="1.10.10.10">
    <property type="entry name" value="Winged helix-like DNA-binding domain superfamily/Winged helix DNA-binding domain"/>
    <property type="match status" value="1"/>
</dbReference>
<dbReference type="PANTHER" id="PTHR33164">
    <property type="entry name" value="TRANSCRIPTIONAL REGULATOR, MARR FAMILY"/>
    <property type="match status" value="1"/>
</dbReference>
<organism evidence="7 8">
    <name type="scientific">Bacillus infantis</name>
    <dbReference type="NCBI Taxonomy" id="324767"/>
    <lineage>
        <taxon>Bacteria</taxon>
        <taxon>Bacillati</taxon>
        <taxon>Bacillota</taxon>
        <taxon>Bacilli</taxon>
        <taxon>Bacillales</taxon>
        <taxon>Bacillaceae</taxon>
        <taxon>Bacillus</taxon>
    </lineage>
</organism>
<dbReference type="InterPro" id="IPR000835">
    <property type="entry name" value="HTH_MarR-typ"/>
</dbReference>
<dbReference type="PROSITE" id="PS50995">
    <property type="entry name" value="HTH_MARR_2"/>
    <property type="match status" value="1"/>
</dbReference>
<dbReference type="GO" id="GO:0003677">
    <property type="term" value="F:DNA binding"/>
    <property type="evidence" value="ECO:0007669"/>
    <property type="project" value="UniProtKB-KW"/>
</dbReference>
<feature type="domain" description="HTH marR-type" evidence="6">
    <location>
        <begin position="11"/>
        <end position="141"/>
    </location>
</feature>
<dbReference type="GO" id="GO:0006950">
    <property type="term" value="P:response to stress"/>
    <property type="evidence" value="ECO:0007669"/>
    <property type="project" value="TreeGrafter"/>
</dbReference>
<evidence type="ECO:0000256" key="3">
    <source>
        <dbReference type="ARBA" id="ARBA00023015"/>
    </source>
</evidence>
<dbReference type="SMART" id="SM00347">
    <property type="entry name" value="HTH_MARR"/>
    <property type="match status" value="1"/>
</dbReference>
<keyword evidence="3" id="KW-0805">Transcription regulation</keyword>
<keyword evidence="2" id="KW-0963">Cytoplasm</keyword>
<dbReference type="GO" id="GO:0005737">
    <property type="term" value="C:cytoplasm"/>
    <property type="evidence" value="ECO:0007669"/>
    <property type="project" value="UniProtKB-SubCell"/>
</dbReference>
<dbReference type="GO" id="GO:0003700">
    <property type="term" value="F:DNA-binding transcription factor activity"/>
    <property type="evidence" value="ECO:0007669"/>
    <property type="project" value="InterPro"/>
</dbReference>
<dbReference type="SUPFAM" id="SSF46785">
    <property type="entry name" value="Winged helix' DNA-binding domain"/>
    <property type="match status" value="1"/>
</dbReference>
<keyword evidence="4" id="KW-0238">DNA-binding</keyword>
<name>A0A5D4SJD5_9BACI</name>
<dbReference type="Proteomes" id="UP000323732">
    <property type="component" value="Unassembled WGS sequence"/>
</dbReference>
<sequence length="149" mass="17288">MTNEYSHLKLENQLCFLLYAASREMTKQYKPLLDKLEVTYPQYLVLLLLWEKKSLTVKKLGELLYLDSGTLTPMLKRMEQQGLLNRERSAEDQRSVFVTLTEKGISLQGQAESIPGKIFEMSGANEEEYNSLKTSLLQLLQILHHKHEQ</sequence>
<evidence type="ECO:0000313" key="8">
    <source>
        <dbReference type="Proteomes" id="UP000323732"/>
    </source>
</evidence>
<accession>A0A5D4SJD5</accession>
<keyword evidence="5" id="KW-0804">Transcription</keyword>
<evidence type="ECO:0000256" key="5">
    <source>
        <dbReference type="ARBA" id="ARBA00023163"/>
    </source>
</evidence>
<dbReference type="InterPro" id="IPR036388">
    <property type="entry name" value="WH-like_DNA-bd_sf"/>
</dbReference>
<evidence type="ECO:0000313" key="7">
    <source>
        <dbReference type="EMBL" id="TYS62252.1"/>
    </source>
</evidence>
<comment type="subcellular location">
    <subcellularLocation>
        <location evidence="1">Cytoplasm</location>
    </subcellularLocation>
</comment>
<dbReference type="PANTHER" id="PTHR33164:SF5">
    <property type="entry name" value="ORGANIC HYDROPEROXIDE RESISTANCE TRANSCRIPTIONAL REGULATOR"/>
    <property type="match status" value="1"/>
</dbReference>
<comment type="caution">
    <text evidence="7">The sequence shown here is derived from an EMBL/GenBank/DDBJ whole genome shotgun (WGS) entry which is preliminary data.</text>
</comment>
<gene>
    <name evidence="7" type="ORF">FZD47_19485</name>
</gene>
<proteinExistence type="predicted"/>
<evidence type="ECO:0000259" key="6">
    <source>
        <dbReference type="PROSITE" id="PS50995"/>
    </source>
</evidence>
<dbReference type="InterPro" id="IPR036390">
    <property type="entry name" value="WH_DNA-bd_sf"/>
</dbReference>
<reference evidence="7 8" key="1">
    <citation type="submission" date="2019-08" db="EMBL/GenBank/DDBJ databases">
        <title>Bacillus genomes from the desert of Cuatro Cienegas, Coahuila.</title>
        <authorList>
            <person name="Olmedo-Alvarez G."/>
        </authorList>
    </citation>
    <scope>NUCLEOTIDE SEQUENCE [LARGE SCALE GENOMIC DNA]</scope>
    <source>
        <strain evidence="7 8">CH37_1T</strain>
    </source>
</reference>
<dbReference type="PRINTS" id="PR00598">
    <property type="entry name" value="HTHMARR"/>
</dbReference>
<evidence type="ECO:0000256" key="1">
    <source>
        <dbReference type="ARBA" id="ARBA00004496"/>
    </source>
</evidence>
<dbReference type="EMBL" id="VTES01000005">
    <property type="protein sequence ID" value="TYS62252.1"/>
    <property type="molecule type" value="Genomic_DNA"/>
</dbReference>
<dbReference type="InterPro" id="IPR039422">
    <property type="entry name" value="MarR/SlyA-like"/>
</dbReference>
<dbReference type="AlphaFoldDB" id="A0A5D4SJD5"/>
<dbReference type="Pfam" id="PF22381">
    <property type="entry name" value="Staph_reg_Sar_Rot"/>
    <property type="match status" value="1"/>
</dbReference>
<dbReference type="InterPro" id="IPR055166">
    <property type="entry name" value="Transc_reg_Sar_Rot_HTH"/>
</dbReference>
<dbReference type="FunFam" id="1.10.10.10:FF:000163">
    <property type="entry name" value="MarR family transcriptional regulator"/>
    <property type="match status" value="1"/>
</dbReference>
<evidence type="ECO:0000256" key="4">
    <source>
        <dbReference type="ARBA" id="ARBA00023125"/>
    </source>
</evidence>
<protein>
    <submittedName>
        <fullName evidence="7">MarR family transcriptional regulator</fullName>
    </submittedName>
</protein>